<evidence type="ECO:0000256" key="11">
    <source>
        <dbReference type="ARBA" id="ARBA00023180"/>
    </source>
</evidence>
<dbReference type="InterPro" id="IPR052921">
    <property type="entry name" value="GPCR1_Superfamily_Member"/>
</dbReference>
<evidence type="ECO:0000256" key="13">
    <source>
        <dbReference type="SAM" id="Phobius"/>
    </source>
</evidence>
<dbReference type="GO" id="GO:0005549">
    <property type="term" value="F:odorant binding"/>
    <property type="evidence" value="ECO:0007669"/>
    <property type="project" value="TreeGrafter"/>
</dbReference>
<feature type="transmembrane region" description="Helical" evidence="13">
    <location>
        <begin position="208"/>
        <end position="232"/>
    </location>
</feature>
<feature type="domain" description="G-protein coupled receptors family 1 profile" evidence="14">
    <location>
        <begin position="47"/>
        <end position="298"/>
    </location>
</feature>
<dbReference type="GO" id="GO:0004984">
    <property type="term" value="F:olfactory receptor activity"/>
    <property type="evidence" value="ECO:0007669"/>
    <property type="project" value="InterPro"/>
</dbReference>
<dbReference type="Gene3D" id="1.20.1070.10">
    <property type="entry name" value="Rhodopsin 7-helix transmembrane proteins"/>
    <property type="match status" value="1"/>
</dbReference>
<feature type="transmembrane region" description="Helical" evidence="13">
    <location>
        <begin position="68"/>
        <end position="88"/>
    </location>
</feature>
<evidence type="ECO:0000256" key="6">
    <source>
        <dbReference type="ARBA" id="ARBA00022989"/>
    </source>
</evidence>
<keyword evidence="6 13" id="KW-1133">Transmembrane helix</keyword>
<evidence type="ECO:0000256" key="2">
    <source>
        <dbReference type="ARBA" id="ARBA00022475"/>
    </source>
</evidence>
<feature type="transmembrane region" description="Helical" evidence="13">
    <location>
        <begin position="30"/>
        <end position="56"/>
    </location>
</feature>
<dbReference type="PANTHER" id="PTHR26451:SF470">
    <property type="entry name" value="OLFACTORY RECEPTOR"/>
    <property type="match status" value="1"/>
</dbReference>
<evidence type="ECO:0000313" key="15">
    <source>
        <dbReference type="Ensembl" id="ENSNMLP00000009443.1"/>
    </source>
</evidence>
<feature type="transmembrane region" description="Helical" evidence="13">
    <location>
        <begin position="252"/>
        <end position="274"/>
    </location>
</feature>
<dbReference type="PROSITE" id="PS50262">
    <property type="entry name" value="G_PROTEIN_RECEP_F1_2"/>
    <property type="match status" value="1"/>
</dbReference>
<reference evidence="15" key="2">
    <citation type="submission" date="2025-09" db="UniProtKB">
        <authorList>
            <consortium name="Ensembl"/>
        </authorList>
    </citation>
    <scope>IDENTIFICATION</scope>
</reference>
<keyword evidence="16" id="KW-1185">Reference proteome</keyword>
<dbReference type="Pfam" id="PF13853">
    <property type="entry name" value="7tm_4"/>
    <property type="match status" value="1"/>
</dbReference>
<keyword evidence="12" id="KW-0807">Transducer</keyword>
<keyword evidence="11" id="KW-0325">Glycoprotein</keyword>
<dbReference type="GO" id="GO:0005886">
    <property type="term" value="C:plasma membrane"/>
    <property type="evidence" value="ECO:0007669"/>
    <property type="project" value="UniProtKB-SubCell"/>
</dbReference>
<dbReference type="AlphaFoldDB" id="A0A8C6SNQ6"/>
<protein>
    <recommendedName>
        <fullName evidence="14">G-protein coupled receptors family 1 profile domain-containing protein</fullName>
    </recommendedName>
</protein>
<keyword evidence="7" id="KW-0297">G-protein coupled receptor</keyword>
<sequence length="323" mass="36573">MPYLRTTRNNTDIIHPPGFYIIGFQTLPLISVYFIFLAFVYAITVVFNCLVIYVIIFNNALHSPKFLAVVNLAVIDLILNSSIIPSMIKIFLTTDNFIPFNLCLVQMHAYYTMASLESYALAILAYDRLVAICFPMRHNSLNTLKGMACIVAVTWSVTLGIISFSTGIMTWLSFCKSVRVFSYFCDYTPTYRLSCNDYSIHFYTASTMAIFLLVVPFLFILGTYFSIIITVFSMKSVDKRIKALTTCVEHVLLVAIFYIPLLVIYTLGLFFGGIDPDHRVLGLSMASCIPPCLNPIIYTLKTKEIRERLVAFVRKWKIGTAGI</sequence>
<dbReference type="PRINTS" id="PR00245">
    <property type="entry name" value="OLFACTORYR"/>
</dbReference>
<evidence type="ECO:0000313" key="16">
    <source>
        <dbReference type="Proteomes" id="UP000694523"/>
    </source>
</evidence>
<evidence type="ECO:0000256" key="7">
    <source>
        <dbReference type="ARBA" id="ARBA00023040"/>
    </source>
</evidence>
<evidence type="ECO:0000256" key="4">
    <source>
        <dbReference type="ARBA" id="ARBA00022692"/>
    </source>
</evidence>
<dbReference type="FunFam" id="1.20.1070.10:FF:000024">
    <property type="entry name" value="Olfactory receptor"/>
    <property type="match status" value="1"/>
</dbReference>
<reference evidence="15" key="1">
    <citation type="submission" date="2025-08" db="UniProtKB">
        <authorList>
            <consortium name="Ensembl"/>
        </authorList>
    </citation>
    <scope>IDENTIFICATION</scope>
</reference>
<dbReference type="SMART" id="SM01381">
    <property type="entry name" value="7TM_GPCR_Srsx"/>
    <property type="match status" value="1"/>
</dbReference>
<keyword evidence="9" id="KW-1015">Disulfide bond</keyword>
<name>A0A8C6SNQ6_9GOBI</name>
<evidence type="ECO:0000256" key="8">
    <source>
        <dbReference type="ARBA" id="ARBA00023136"/>
    </source>
</evidence>
<evidence type="ECO:0000256" key="10">
    <source>
        <dbReference type="ARBA" id="ARBA00023170"/>
    </source>
</evidence>
<evidence type="ECO:0000259" key="14">
    <source>
        <dbReference type="PROSITE" id="PS50262"/>
    </source>
</evidence>
<keyword evidence="4 13" id="KW-0812">Transmembrane</keyword>
<keyword evidence="5" id="KW-0552">Olfaction</keyword>
<feature type="transmembrane region" description="Helical" evidence="13">
    <location>
        <begin position="147"/>
        <end position="174"/>
    </location>
</feature>
<evidence type="ECO:0000256" key="3">
    <source>
        <dbReference type="ARBA" id="ARBA00022606"/>
    </source>
</evidence>
<dbReference type="SUPFAM" id="SSF81321">
    <property type="entry name" value="Family A G protein-coupled receptor-like"/>
    <property type="match status" value="1"/>
</dbReference>
<evidence type="ECO:0000256" key="12">
    <source>
        <dbReference type="ARBA" id="ARBA00023224"/>
    </source>
</evidence>
<keyword evidence="3" id="KW-0716">Sensory transduction</keyword>
<dbReference type="Ensembl" id="ENSNMLT00000010679.1">
    <property type="protein sequence ID" value="ENSNMLP00000009443.1"/>
    <property type="gene ID" value="ENSNMLG00000006568.1"/>
</dbReference>
<keyword evidence="10" id="KW-0675">Receptor</keyword>
<dbReference type="InterPro" id="IPR000725">
    <property type="entry name" value="Olfact_rcpt"/>
</dbReference>
<dbReference type="GO" id="GO:0004930">
    <property type="term" value="F:G protein-coupled receptor activity"/>
    <property type="evidence" value="ECO:0007669"/>
    <property type="project" value="UniProtKB-KW"/>
</dbReference>
<accession>A0A8C6SNQ6</accession>
<organism evidence="15 16">
    <name type="scientific">Neogobius melanostomus</name>
    <name type="common">round goby</name>
    <dbReference type="NCBI Taxonomy" id="47308"/>
    <lineage>
        <taxon>Eukaryota</taxon>
        <taxon>Metazoa</taxon>
        <taxon>Chordata</taxon>
        <taxon>Craniata</taxon>
        <taxon>Vertebrata</taxon>
        <taxon>Euteleostomi</taxon>
        <taxon>Actinopterygii</taxon>
        <taxon>Neopterygii</taxon>
        <taxon>Teleostei</taxon>
        <taxon>Neoteleostei</taxon>
        <taxon>Acanthomorphata</taxon>
        <taxon>Gobiaria</taxon>
        <taxon>Gobiiformes</taxon>
        <taxon>Gobioidei</taxon>
        <taxon>Gobiidae</taxon>
        <taxon>Benthophilinae</taxon>
        <taxon>Neogobiini</taxon>
        <taxon>Neogobius</taxon>
    </lineage>
</organism>
<dbReference type="PANTHER" id="PTHR26451">
    <property type="entry name" value="G_PROTEIN_RECEP_F1_2 DOMAIN-CONTAINING PROTEIN"/>
    <property type="match status" value="1"/>
</dbReference>
<keyword evidence="8 13" id="KW-0472">Membrane</keyword>
<comment type="subcellular location">
    <subcellularLocation>
        <location evidence="1">Cell membrane</location>
        <topology evidence="1">Multi-pass membrane protein</topology>
    </subcellularLocation>
</comment>
<dbReference type="InterPro" id="IPR017452">
    <property type="entry name" value="GPCR_Rhodpsn_7TM"/>
</dbReference>
<keyword evidence="2" id="KW-1003">Cell membrane</keyword>
<proteinExistence type="predicted"/>
<dbReference type="InterPro" id="IPR000276">
    <property type="entry name" value="GPCR_Rhodpsn"/>
</dbReference>
<evidence type="ECO:0000256" key="5">
    <source>
        <dbReference type="ARBA" id="ARBA00022725"/>
    </source>
</evidence>
<dbReference type="PRINTS" id="PR00237">
    <property type="entry name" value="GPCRRHODOPSN"/>
</dbReference>
<evidence type="ECO:0000256" key="9">
    <source>
        <dbReference type="ARBA" id="ARBA00023157"/>
    </source>
</evidence>
<evidence type="ECO:0000256" key="1">
    <source>
        <dbReference type="ARBA" id="ARBA00004651"/>
    </source>
</evidence>
<dbReference type="Proteomes" id="UP000694523">
    <property type="component" value="Unplaced"/>
</dbReference>
<feature type="transmembrane region" description="Helical" evidence="13">
    <location>
        <begin position="108"/>
        <end position="126"/>
    </location>
</feature>